<feature type="transmembrane region" description="Helical" evidence="1">
    <location>
        <begin position="217"/>
        <end position="239"/>
    </location>
</feature>
<evidence type="ECO:0000256" key="1">
    <source>
        <dbReference type="SAM" id="Phobius"/>
    </source>
</evidence>
<dbReference type="GeneID" id="70239669"/>
<protein>
    <submittedName>
        <fullName evidence="2">Uncharacterized protein</fullName>
    </submittedName>
</protein>
<dbReference type="RefSeq" id="XP_046074391.1">
    <property type="nucleotide sequence ID" value="XM_046209382.1"/>
</dbReference>
<accession>A0AAD4PY33</accession>
<dbReference type="PANTHER" id="PTHR12242:SF1">
    <property type="entry name" value="MYND-TYPE DOMAIN-CONTAINING PROTEIN"/>
    <property type="match status" value="1"/>
</dbReference>
<gene>
    <name evidence="2" type="ORF">BGW36DRAFT_134419</name>
</gene>
<dbReference type="EMBL" id="JAJTJA010000004">
    <property type="protein sequence ID" value="KAH8700685.1"/>
    <property type="molecule type" value="Genomic_DNA"/>
</dbReference>
<dbReference type="Proteomes" id="UP001201262">
    <property type="component" value="Unassembled WGS sequence"/>
</dbReference>
<name>A0AAD4PY33_9EURO</name>
<feature type="transmembrane region" description="Helical" evidence="1">
    <location>
        <begin position="74"/>
        <end position="94"/>
    </location>
</feature>
<feature type="transmembrane region" description="Helical" evidence="1">
    <location>
        <begin position="139"/>
        <end position="161"/>
    </location>
</feature>
<organism evidence="2 3">
    <name type="scientific">Talaromyces proteolyticus</name>
    <dbReference type="NCBI Taxonomy" id="1131652"/>
    <lineage>
        <taxon>Eukaryota</taxon>
        <taxon>Fungi</taxon>
        <taxon>Dikarya</taxon>
        <taxon>Ascomycota</taxon>
        <taxon>Pezizomycotina</taxon>
        <taxon>Eurotiomycetes</taxon>
        <taxon>Eurotiomycetidae</taxon>
        <taxon>Eurotiales</taxon>
        <taxon>Trichocomaceae</taxon>
        <taxon>Talaromyces</taxon>
        <taxon>Talaromyces sect. Bacilispori</taxon>
    </lineage>
</organism>
<dbReference type="PANTHER" id="PTHR12242">
    <property type="entry name" value="OS02G0130600 PROTEIN-RELATED"/>
    <property type="match status" value="1"/>
</dbReference>
<keyword evidence="1" id="KW-0472">Membrane</keyword>
<feature type="transmembrane region" description="Helical" evidence="1">
    <location>
        <begin position="106"/>
        <end position="133"/>
    </location>
</feature>
<comment type="caution">
    <text evidence="2">The sequence shown here is derived from an EMBL/GenBank/DDBJ whole genome shotgun (WGS) entry which is preliminary data.</text>
</comment>
<evidence type="ECO:0000313" key="3">
    <source>
        <dbReference type="Proteomes" id="UP001201262"/>
    </source>
</evidence>
<keyword evidence="3" id="KW-1185">Reference proteome</keyword>
<sequence length="305" mass="35245">MRPLLSLFGADPSLDHQHPFETSWCLPPLVLAGYRAIVAIYIFFCIFFIFGWYATHDEDATIGQSFSYFTWLNFWGMGFYFLVASIHTFVYAAIGRSAIFNKLPRAFIGLHSLFYTCVTTFPFLVVIIFWAILYSGSWYTYWFGAWSNISQHGLIGFYALLEVFLTTTPPHPLLHLAFLILLLLLYLALAYLTHKTEGFYTYSFLDPGNRGQHSGKVAGYAFAILAAIIVIFAVTWFLIWSRRKLTGGRIKRARKDRELVYSNQRGRLGRRRGMRSDPVKRFSLDRVIYFQFLGLFRKFCGGFGF</sequence>
<evidence type="ECO:0000313" key="2">
    <source>
        <dbReference type="EMBL" id="KAH8700685.1"/>
    </source>
</evidence>
<proteinExistence type="predicted"/>
<feature type="transmembrane region" description="Helical" evidence="1">
    <location>
        <begin position="173"/>
        <end position="192"/>
    </location>
</feature>
<dbReference type="GO" id="GO:0016020">
    <property type="term" value="C:membrane"/>
    <property type="evidence" value="ECO:0007669"/>
    <property type="project" value="TreeGrafter"/>
</dbReference>
<feature type="transmembrane region" description="Helical" evidence="1">
    <location>
        <begin position="36"/>
        <end position="54"/>
    </location>
</feature>
<keyword evidence="1" id="KW-0812">Transmembrane</keyword>
<dbReference type="AlphaFoldDB" id="A0AAD4PY33"/>
<keyword evidence="1" id="KW-1133">Transmembrane helix</keyword>
<reference evidence="2" key="1">
    <citation type="submission" date="2021-12" db="EMBL/GenBank/DDBJ databases">
        <title>Convergent genome expansion in fungi linked to evolution of root-endophyte symbiosis.</title>
        <authorList>
            <consortium name="DOE Joint Genome Institute"/>
            <person name="Ke Y.-H."/>
            <person name="Bonito G."/>
            <person name="Liao H.-L."/>
            <person name="Looney B."/>
            <person name="Rojas-Flechas A."/>
            <person name="Nash J."/>
            <person name="Hameed K."/>
            <person name="Schadt C."/>
            <person name="Martin F."/>
            <person name="Crous P.W."/>
            <person name="Miettinen O."/>
            <person name="Magnuson J.K."/>
            <person name="Labbe J."/>
            <person name="Jacobson D."/>
            <person name="Doktycz M.J."/>
            <person name="Veneault-Fourrey C."/>
            <person name="Kuo A."/>
            <person name="Mondo S."/>
            <person name="Calhoun S."/>
            <person name="Riley R."/>
            <person name="Ohm R."/>
            <person name="LaButti K."/>
            <person name="Andreopoulos B."/>
            <person name="Pangilinan J."/>
            <person name="Nolan M."/>
            <person name="Tritt A."/>
            <person name="Clum A."/>
            <person name="Lipzen A."/>
            <person name="Daum C."/>
            <person name="Barry K."/>
            <person name="Grigoriev I.V."/>
            <person name="Vilgalys R."/>
        </authorList>
    </citation>
    <scope>NUCLEOTIDE SEQUENCE</scope>
    <source>
        <strain evidence="2">PMI_201</strain>
    </source>
</reference>